<dbReference type="InterPro" id="IPR000157">
    <property type="entry name" value="TIR_dom"/>
</dbReference>
<dbReference type="InterPro" id="IPR035897">
    <property type="entry name" value="Toll_tir_struct_dom_sf"/>
</dbReference>
<gene>
    <name evidence="2" type="ORF">Q4Q35_14675</name>
</gene>
<comment type="caution">
    <text evidence="2">The sequence shown here is derived from an EMBL/GenBank/DDBJ whole genome shotgun (WGS) entry which is preliminary data.</text>
</comment>
<protein>
    <submittedName>
        <fullName evidence="2">Toll/interleukin-1 receptor domain-containing protein</fullName>
    </submittedName>
</protein>
<name>A0ABT8WDC8_9FLAO</name>
<sequence length="311" mass="36579">MTSKKDLDDCLDQIKNFNKPMKITITNKNCLSIEELPSYIYLIDLILKEEIENLSYYAIANKISKIIEEEEKFYINYRTIVRAFNLRENLKFRKIVAVDYKIPSRKILNLLTSYYFEKSIKDFIKFSQDYKNEILLHYNDNKPSDETLKLIFNIIELPIRNTNKTKIFISYSHKDKKWLDLVLRDIKVLQLENKSIEVWDDTKILPGKKWEKEIEHALESAKISILLISSNFLASDFIMNSELPKLLLNAEKHGTKVLPIILGYCRFNRNKDLCKFQALNDPGMPLSILSDSEVDKTLVEMTDTIEEFLNN</sequence>
<organism evidence="2 3">
    <name type="scientific">Flavivirga aquimarina</name>
    <dbReference type="NCBI Taxonomy" id="2027862"/>
    <lineage>
        <taxon>Bacteria</taxon>
        <taxon>Pseudomonadati</taxon>
        <taxon>Bacteroidota</taxon>
        <taxon>Flavobacteriia</taxon>
        <taxon>Flavobacteriales</taxon>
        <taxon>Flavobacteriaceae</taxon>
        <taxon>Flavivirga</taxon>
    </lineage>
</organism>
<evidence type="ECO:0000313" key="3">
    <source>
        <dbReference type="Proteomes" id="UP001176883"/>
    </source>
</evidence>
<evidence type="ECO:0000313" key="2">
    <source>
        <dbReference type="EMBL" id="MDO5971049.1"/>
    </source>
</evidence>
<dbReference type="PROSITE" id="PS50104">
    <property type="entry name" value="TIR"/>
    <property type="match status" value="1"/>
</dbReference>
<dbReference type="Pfam" id="PF13676">
    <property type="entry name" value="TIR_2"/>
    <property type="match status" value="1"/>
</dbReference>
<dbReference type="SMART" id="SM00255">
    <property type="entry name" value="TIR"/>
    <property type="match status" value="1"/>
</dbReference>
<dbReference type="RefSeq" id="WP_303278751.1">
    <property type="nucleotide sequence ID" value="NZ_JAUOEK010000142.1"/>
</dbReference>
<dbReference type="Gene3D" id="3.40.50.10140">
    <property type="entry name" value="Toll/interleukin-1 receptor homology (TIR) domain"/>
    <property type="match status" value="1"/>
</dbReference>
<keyword evidence="3" id="KW-1185">Reference proteome</keyword>
<dbReference type="EMBL" id="JAUOEK010000142">
    <property type="protein sequence ID" value="MDO5971049.1"/>
    <property type="molecule type" value="Genomic_DNA"/>
</dbReference>
<proteinExistence type="predicted"/>
<accession>A0ABT8WDC8</accession>
<reference evidence="2" key="1">
    <citation type="submission" date="2023-07" db="EMBL/GenBank/DDBJ databases">
        <title>Two novel species in the genus Flavivirga.</title>
        <authorList>
            <person name="Kwon K."/>
        </authorList>
    </citation>
    <scope>NUCLEOTIDE SEQUENCE</scope>
    <source>
        <strain evidence="2">KCTC 52353</strain>
    </source>
</reference>
<evidence type="ECO:0000259" key="1">
    <source>
        <dbReference type="PROSITE" id="PS50104"/>
    </source>
</evidence>
<dbReference type="Proteomes" id="UP001176883">
    <property type="component" value="Unassembled WGS sequence"/>
</dbReference>
<keyword evidence="2" id="KW-0675">Receptor</keyword>
<dbReference type="SUPFAM" id="SSF52200">
    <property type="entry name" value="Toll/Interleukin receptor TIR domain"/>
    <property type="match status" value="1"/>
</dbReference>
<feature type="domain" description="TIR" evidence="1">
    <location>
        <begin position="163"/>
        <end position="309"/>
    </location>
</feature>